<feature type="compositionally biased region" description="Polar residues" evidence="1">
    <location>
        <begin position="649"/>
        <end position="676"/>
    </location>
</feature>
<protein>
    <recommendedName>
        <fullName evidence="2">Flagellar hook-length control protein-like C-terminal domain-containing protein</fullName>
    </recommendedName>
</protein>
<feature type="region of interest" description="Disordered" evidence="1">
    <location>
        <begin position="628"/>
        <end position="682"/>
    </location>
</feature>
<keyword evidence="4" id="KW-1185">Reference proteome</keyword>
<dbReference type="PANTHER" id="PTHR37533">
    <property type="entry name" value="FLAGELLAR HOOK-LENGTH CONTROL PROTEIN"/>
    <property type="match status" value="1"/>
</dbReference>
<gene>
    <name evidence="3" type="ORF">BIW53_08275</name>
</gene>
<feature type="region of interest" description="Disordered" evidence="1">
    <location>
        <begin position="59"/>
        <end position="101"/>
    </location>
</feature>
<evidence type="ECO:0000313" key="4">
    <source>
        <dbReference type="Proteomes" id="UP000180253"/>
    </source>
</evidence>
<feature type="compositionally biased region" description="Basic and acidic residues" evidence="1">
    <location>
        <begin position="248"/>
        <end position="266"/>
    </location>
</feature>
<evidence type="ECO:0000313" key="3">
    <source>
        <dbReference type="EMBL" id="OHU95811.1"/>
    </source>
</evidence>
<reference evidence="3 4" key="1">
    <citation type="submission" date="2016-10" db="EMBL/GenBank/DDBJ databases">
        <title>Pseudoalteromonas amylolytica sp. nov., isolated from the surface seawater.</title>
        <authorList>
            <person name="Wu Y.-H."/>
            <person name="Cheng H."/>
            <person name="Jin X.-B."/>
            <person name="Wang C.-S."/>
            <person name="Xu X.-W."/>
        </authorList>
    </citation>
    <scope>NUCLEOTIDE SEQUENCE [LARGE SCALE GENOMIC DNA]</scope>
    <source>
        <strain evidence="3 4">JCM 12483</strain>
    </source>
</reference>
<accession>A0A1S1NBW6</accession>
<feature type="compositionally biased region" description="Polar residues" evidence="1">
    <location>
        <begin position="68"/>
        <end position="92"/>
    </location>
</feature>
<dbReference type="STRING" id="327939.BIW53_08275"/>
<dbReference type="Pfam" id="PF02120">
    <property type="entry name" value="Flg_hook"/>
    <property type="match status" value="1"/>
</dbReference>
<dbReference type="InterPro" id="IPR021136">
    <property type="entry name" value="Flagellar_hook_control-like_C"/>
</dbReference>
<feature type="domain" description="Flagellar hook-length control protein-like C-terminal" evidence="2">
    <location>
        <begin position="556"/>
        <end position="638"/>
    </location>
</feature>
<organism evidence="3 4">
    <name type="scientific">Pseudoalteromonas byunsanensis</name>
    <dbReference type="NCBI Taxonomy" id="327939"/>
    <lineage>
        <taxon>Bacteria</taxon>
        <taxon>Pseudomonadati</taxon>
        <taxon>Pseudomonadota</taxon>
        <taxon>Gammaproteobacteria</taxon>
        <taxon>Alteromonadales</taxon>
        <taxon>Pseudoalteromonadaceae</taxon>
        <taxon>Pseudoalteromonas</taxon>
    </lineage>
</organism>
<dbReference type="Gene3D" id="3.30.750.140">
    <property type="match status" value="1"/>
</dbReference>
<dbReference type="AlphaFoldDB" id="A0A1S1NBW6"/>
<dbReference type="Proteomes" id="UP000180253">
    <property type="component" value="Unassembled WGS sequence"/>
</dbReference>
<dbReference type="OrthoDB" id="1792985at2"/>
<dbReference type="InterPro" id="IPR038610">
    <property type="entry name" value="FliK-like_C_sf"/>
</dbReference>
<feature type="region of interest" description="Disordered" evidence="1">
    <location>
        <begin position="246"/>
        <end position="266"/>
    </location>
</feature>
<name>A0A1S1NBW6_9GAMM</name>
<evidence type="ECO:0000256" key="1">
    <source>
        <dbReference type="SAM" id="MobiDB-lite"/>
    </source>
</evidence>
<dbReference type="EMBL" id="MNAN01000028">
    <property type="protein sequence ID" value="OHU95811.1"/>
    <property type="molecule type" value="Genomic_DNA"/>
</dbReference>
<sequence length="682" mass="73990">MYPRLLIAALAGKNMLNVTINNSVKTSVDAGAAEYANTQEDGANEELSFLATLTQISNTDTRKETSKTDISTQTSNTDTSKETSNSISTYGEQQPEDDDTNIESLSENEIDAVPNGYDESDAHFMSETSEADDEIDLLSDTEQTSKHQNQSSAGDLLAQINAANQQKTDVTRYQTDEITAKEDSRIVKSGKNISKIDFKTESIEKPVDRIITPPWFDAMSVDEELSEQQDGTQYSDGKGKVISSLTESHTKHNKAEALADGQEKASDKAVKSEQALLQQAQINAADEAAKNAAAKVTPIAATVKNDANLSEQQFNTPPLKKNELAQQVSDIAKQIGEKATQGSAQDNKVPAELKATLEQQLSLLSPKERSALQQGLQQLSKEGKASPLVEQALQQLKELDESQVSLTKQSPRGDVTVGVNAAALAGGKNASYNSTKVDKDAAKQDVKVLQKAMNSVDGDSFHSDIKREVLSVGQLAQAMPSPQVEQLFKVIAAPIQTNSPSSQFSELVQYLEQLDAAPQNTQSQQLNSTSQKVQVDAQMLQAVNIARNDAAKILQEKVSMMLNLNNQEAEIRLDPRELGSMQIRIRTDAEQAQVNFVVQNQQAKDLLEQSMPKLREMLAEQGIELGQSNIEQGSEGQQEQMFGSHDEGQANSGLAEQSEQGENTSSQASGSLNDGSSIDYYA</sequence>
<dbReference type="InterPro" id="IPR052563">
    <property type="entry name" value="FliK"/>
</dbReference>
<dbReference type="PANTHER" id="PTHR37533:SF2">
    <property type="entry name" value="FLAGELLAR HOOK-LENGTH CONTROL PROTEIN"/>
    <property type="match status" value="1"/>
</dbReference>
<feature type="compositionally biased region" description="Polar residues" evidence="1">
    <location>
        <begin position="628"/>
        <end position="641"/>
    </location>
</feature>
<evidence type="ECO:0000259" key="2">
    <source>
        <dbReference type="Pfam" id="PF02120"/>
    </source>
</evidence>
<proteinExistence type="predicted"/>
<dbReference type="CDD" id="cd17470">
    <property type="entry name" value="T3SS_Flik_C"/>
    <property type="match status" value="1"/>
</dbReference>
<comment type="caution">
    <text evidence="3">The sequence shown here is derived from an EMBL/GenBank/DDBJ whole genome shotgun (WGS) entry which is preliminary data.</text>
</comment>